<keyword evidence="1" id="KW-0472">Membrane</keyword>
<name>A0A1C5JSY4_9ACTN</name>
<feature type="transmembrane region" description="Helical" evidence="1">
    <location>
        <begin position="27"/>
        <end position="45"/>
    </location>
</feature>
<accession>A0A1C5JSY4</accession>
<evidence type="ECO:0000313" key="2">
    <source>
        <dbReference type="EMBL" id="SCG73705.1"/>
    </source>
</evidence>
<dbReference type="Proteomes" id="UP000198217">
    <property type="component" value="Chromosome I"/>
</dbReference>
<feature type="transmembrane region" description="Helical" evidence="1">
    <location>
        <begin position="57"/>
        <end position="79"/>
    </location>
</feature>
<keyword evidence="3" id="KW-1185">Reference proteome</keyword>
<keyword evidence="1" id="KW-1133">Transmembrane helix</keyword>
<sequence>MADDLFTPTIAPAAYEPKRPPWRPQSLLFPAVFGGPTAVAVLALVNAARLGLPRRAGLAVAGAGLAALVARTGITLAVFSGSADRPVRLIGALAGALVWLVVSATQKGRFRAYQLRGGDPASLWLPGIAAVLLLGGAEALLIALLAAAA</sequence>
<protein>
    <submittedName>
        <fullName evidence="2">Uncharacterized protein</fullName>
    </submittedName>
</protein>
<dbReference type="EMBL" id="LT607750">
    <property type="protein sequence ID" value="SCG73705.1"/>
    <property type="molecule type" value="Genomic_DNA"/>
</dbReference>
<dbReference type="AlphaFoldDB" id="A0A1C5JSY4"/>
<dbReference type="RefSeq" id="WP_088995882.1">
    <property type="nucleotide sequence ID" value="NZ_LT607750.1"/>
</dbReference>
<gene>
    <name evidence="2" type="ORF">GA0070609_4887</name>
</gene>
<proteinExistence type="predicted"/>
<feature type="transmembrane region" description="Helical" evidence="1">
    <location>
        <begin position="123"/>
        <end position="148"/>
    </location>
</feature>
<keyword evidence="1" id="KW-0812">Transmembrane</keyword>
<evidence type="ECO:0000256" key="1">
    <source>
        <dbReference type="SAM" id="Phobius"/>
    </source>
</evidence>
<organism evidence="2 3">
    <name type="scientific">Micromonospora echinaurantiaca</name>
    <dbReference type="NCBI Taxonomy" id="47857"/>
    <lineage>
        <taxon>Bacteria</taxon>
        <taxon>Bacillati</taxon>
        <taxon>Actinomycetota</taxon>
        <taxon>Actinomycetes</taxon>
        <taxon>Micromonosporales</taxon>
        <taxon>Micromonosporaceae</taxon>
        <taxon>Micromonospora</taxon>
    </lineage>
</organism>
<evidence type="ECO:0000313" key="3">
    <source>
        <dbReference type="Proteomes" id="UP000198217"/>
    </source>
</evidence>
<feature type="transmembrane region" description="Helical" evidence="1">
    <location>
        <begin position="85"/>
        <end position="102"/>
    </location>
</feature>
<reference evidence="2 3" key="1">
    <citation type="submission" date="2016-06" db="EMBL/GenBank/DDBJ databases">
        <authorList>
            <person name="Kjaerup R.B."/>
            <person name="Dalgaard T.S."/>
            <person name="Juul-Madsen H.R."/>
        </authorList>
    </citation>
    <scope>NUCLEOTIDE SEQUENCE [LARGE SCALE GENOMIC DNA]</scope>
    <source>
        <strain evidence="2 3">DSM 43904</strain>
    </source>
</reference>